<gene>
    <name evidence="5" type="ORF">MCOL2_04536</name>
</gene>
<reference evidence="5 6" key="1">
    <citation type="submission" date="2012-12" db="EMBL/GenBank/DDBJ databases">
        <title>Novel taxa of Listeriaceae from agricultural environments in the United States.</title>
        <authorList>
            <person name="den Bakker H.C."/>
            <person name="Allred A."/>
            <person name="Warchocki S."/>
            <person name="Wright E.M."/>
            <person name="Burrell A."/>
            <person name="Nightingale K.K."/>
            <person name="Kephart D."/>
            <person name="Wiedmann M."/>
        </authorList>
    </citation>
    <scope>NUCLEOTIDE SEQUENCE [LARGE SCALE GENOMIC DNA]</scope>
    <source>
        <strain evidence="5 6">FSL S10-1203</strain>
    </source>
</reference>
<keyword evidence="1" id="KW-0805">Transcription regulation</keyword>
<dbReference type="PROSITE" id="PS00894">
    <property type="entry name" value="HTH_DEOR_1"/>
    <property type="match status" value="1"/>
</dbReference>
<dbReference type="PANTHER" id="PTHR30363">
    <property type="entry name" value="HTH-TYPE TRANSCRIPTIONAL REGULATOR SRLR-RELATED"/>
    <property type="match status" value="1"/>
</dbReference>
<evidence type="ECO:0000313" key="5">
    <source>
        <dbReference type="EMBL" id="EUJ60915.1"/>
    </source>
</evidence>
<dbReference type="InterPro" id="IPR018356">
    <property type="entry name" value="Tscrpt_reg_HTH_DeoR_CS"/>
</dbReference>
<dbReference type="PANTHER" id="PTHR30363:SF60">
    <property type="entry name" value="HTH-TYPE TRANSCRIPTIONAL REGULATOR IOLR"/>
    <property type="match status" value="1"/>
</dbReference>
<dbReference type="SUPFAM" id="SSF100950">
    <property type="entry name" value="NagB/RpiA/CoA transferase-like"/>
    <property type="match status" value="1"/>
</dbReference>
<evidence type="ECO:0000259" key="4">
    <source>
        <dbReference type="PROSITE" id="PS51000"/>
    </source>
</evidence>
<dbReference type="PROSITE" id="PS51000">
    <property type="entry name" value="HTH_DEOR_2"/>
    <property type="match status" value="1"/>
</dbReference>
<accession>W7DQY1</accession>
<evidence type="ECO:0000256" key="3">
    <source>
        <dbReference type="ARBA" id="ARBA00023163"/>
    </source>
</evidence>
<dbReference type="InterPro" id="IPR001034">
    <property type="entry name" value="DeoR_HTH"/>
</dbReference>
<dbReference type="InterPro" id="IPR036388">
    <property type="entry name" value="WH-like_DNA-bd_sf"/>
</dbReference>
<dbReference type="Gene3D" id="1.10.10.10">
    <property type="entry name" value="Winged helix-like DNA-binding domain superfamily/Winged helix DNA-binding domain"/>
    <property type="match status" value="1"/>
</dbReference>
<dbReference type="InterPro" id="IPR050313">
    <property type="entry name" value="Carb_Metab_HTH_regulators"/>
</dbReference>
<dbReference type="InterPro" id="IPR037171">
    <property type="entry name" value="NagB/RpiA_transferase-like"/>
</dbReference>
<evidence type="ECO:0000256" key="1">
    <source>
        <dbReference type="ARBA" id="ARBA00023015"/>
    </source>
</evidence>
<dbReference type="SUPFAM" id="SSF46785">
    <property type="entry name" value="Winged helix' DNA-binding domain"/>
    <property type="match status" value="1"/>
</dbReference>
<name>W7DQY1_9LIST</name>
<protein>
    <recommendedName>
        <fullName evidence="4">HTH deoR-type domain-containing protein</fullName>
    </recommendedName>
</protein>
<dbReference type="SMART" id="SM00420">
    <property type="entry name" value="HTH_DEOR"/>
    <property type="match status" value="1"/>
</dbReference>
<feature type="domain" description="HTH deoR-type" evidence="4">
    <location>
        <begin position="2"/>
        <end position="57"/>
    </location>
</feature>
<dbReference type="Gene3D" id="3.40.50.1360">
    <property type="match status" value="1"/>
</dbReference>
<evidence type="ECO:0000313" key="6">
    <source>
        <dbReference type="Proteomes" id="UP000019241"/>
    </source>
</evidence>
<sequence length="212" mass="24057">MKVKRIQAIEDYIHTQGTVSLDDLCEYFGVSKNTIRRDINKIAEKNTIKKVYGGVVSLQENVNELLPFENRDITNHAEKKKIGQAAAQLIEDNDLIFVDSGTTTRYLVNYIPTDKNVTIITNNLDTINLAADMENISIFVIGTTFKRKTKSFVGIENWSFFQKYNVTKAFMAATAFSGSHGVMNSDILEYEVKKRMVEKAEKKNSYGRSYEG</sequence>
<dbReference type="InterPro" id="IPR036390">
    <property type="entry name" value="WH_DNA-bd_sf"/>
</dbReference>
<evidence type="ECO:0000256" key="2">
    <source>
        <dbReference type="ARBA" id="ARBA00023125"/>
    </source>
</evidence>
<dbReference type="Pfam" id="PF08220">
    <property type="entry name" value="HTH_DeoR"/>
    <property type="match status" value="1"/>
</dbReference>
<dbReference type="PRINTS" id="PR00037">
    <property type="entry name" value="HTHLACR"/>
</dbReference>
<dbReference type="Pfam" id="PF00455">
    <property type="entry name" value="DeoRC"/>
    <property type="match status" value="1"/>
</dbReference>
<keyword evidence="3" id="KW-0804">Transcription</keyword>
<dbReference type="InterPro" id="IPR014036">
    <property type="entry name" value="DeoR-like_C"/>
</dbReference>
<keyword evidence="2" id="KW-0238">DNA-binding</keyword>
<comment type="caution">
    <text evidence="5">The sequence shown here is derived from an EMBL/GenBank/DDBJ whole genome shotgun (WGS) entry which is preliminary data.</text>
</comment>
<organism evidence="5 6">
    <name type="scientific">Listeria fleischmannii FSL S10-1203</name>
    <dbReference type="NCBI Taxonomy" id="1265822"/>
    <lineage>
        <taxon>Bacteria</taxon>
        <taxon>Bacillati</taxon>
        <taxon>Bacillota</taxon>
        <taxon>Bacilli</taxon>
        <taxon>Bacillales</taxon>
        <taxon>Listeriaceae</taxon>
        <taxon>Listeria</taxon>
    </lineage>
</organism>
<dbReference type="AlphaFoldDB" id="W7DQY1"/>
<dbReference type="SMART" id="SM01134">
    <property type="entry name" value="DeoRC"/>
    <property type="match status" value="1"/>
</dbReference>
<dbReference type="GO" id="GO:0003677">
    <property type="term" value="F:DNA binding"/>
    <property type="evidence" value="ECO:0007669"/>
    <property type="project" value="UniProtKB-KW"/>
</dbReference>
<dbReference type="PATRIC" id="fig|1265822.4.peg.932"/>
<dbReference type="EMBL" id="AODM01000013">
    <property type="protein sequence ID" value="EUJ60915.1"/>
    <property type="molecule type" value="Genomic_DNA"/>
</dbReference>
<dbReference type="GO" id="GO:0003700">
    <property type="term" value="F:DNA-binding transcription factor activity"/>
    <property type="evidence" value="ECO:0007669"/>
    <property type="project" value="InterPro"/>
</dbReference>
<dbReference type="Proteomes" id="UP000019241">
    <property type="component" value="Unassembled WGS sequence"/>
</dbReference>
<proteinExistence type="predicted"/>